<evidence type="ECO:0000256" key="5">
    <source>
        <dbReference type="ARBA" id="ARBA00023204"/>
    </source>
</evidence>
<reference evidence="11" key="1">
    <citation type="submission" date="2022-08" db="UniProtKB">
        <authorList>
            <consortium name="EnsemblMetazoa"/>
        </authorList>
    </citation>
    <scope>IDENTIFICATION</scope>
    <source>
        <strain evidence="11">05x7-T-G4-1.051#20</strain>
    </source>
</reference>
<protein>
    <recommendedName>
        <fullName evidence="13">Chromatin assembly factor 1 subunit A</fullName>
    </recommendedName>
</protein>
<feature type="region of interest" description="Disordered" evidence="7">
    <location>
        <begin position="462"/>
        <end position="488"/>
    </location>
</feature>
<comment type="subcellular location">
    <subcellularLocation>
        <location evidence="1">Nucleus</location>
    </subcellularLocation>
</comment>
<dbReference type="EnsemblMetazoa" id="G13380.4">
    <property type="protein sequence ID" value="G13380.4:cds"/>
    <property type="gene ID" value="G13380"/>
</dbReference>
<dbReference type="GO" id="GO:0005634">
    <property type="term" value="C:nucleus"/>
    <property type="evidence" value="ECO:0007669"/>
    <property type="project" value="UniProtKB-SubCell"/>
</dbReference>
<evidence type="ECO:0000313" key="12">
    <source>
        <dbReference type="Proteomes" id="UP000005408"/>
    </source>
</evidence>
<feature type="compositionally biased region" description="Acidic residues" evidence="7">
    <location>
        <begin position="564"/>
        <end position="579"/>
    </location>
</feature>
<dbReference type="InterPro" id="IPR022043">
    <property type="entry name" value="CAF1A_DD"/>
</dbReference>
<dbReference type="PANTHER" id="PTHR15272">
    <property type="entry name" value="CHROMATIN ASSEMBLY FACTOR 1 SUBUNIT A CAF-1 SUBUNIT A"/>
    <property type="match status" value="1"/>
</dbReference>
<feature type="compositionally biased region" description="Basic and acidic residues" evidence="7">
    <location>
        <begin position="269"/>
        <end position="393"/>
    </location>
</feature>
<dbReference type="GO" id="GO:0006334">
    <property type="term" value="P:nucleosome assembly"/>
    <property type="evidence" value="ECO:0007669"/>
    <property type="project" value="TreeGrafter"/>
</dbReference>
<evidence type="ECO:0000256" key="2">
    <source>
        <dbReference type="ARBA" id="ARBA00022705"/>
    </source>
</evidence>
<feature type="compositionally biased region" description="Low complexity" evidence="7">
    <location>
        <begin position="80"/>
        <end position="99"/>
    </location>
</feature>
<dbReference type="OMA" id="RAKYLHF"/>
<feature type="compositionally biased region" description="Basic and acidic residues" evidence="7">
    <location>
        <begin position="673"/>
        <end position="688"/>
    </location>
</feature>
<evidence type="ECO:0000313" key="11">
    <source>
        <dbReference type="EnsemblMetazoa" id="G13380.4:cds"/>
    </source>
</evidence>
<dbReference type="PANTHER" id="PTHR15272:SF0">
    <property type="entry name" value="CHROMATIN ASSEMBLY FACTOR 1 SUBUNIT A"/>
    <property type="match status" value="1"/>
</dbReference>
<evidence type="ECO:0000256" key="4">
    <source>
        <dbReference type="ARBA" id="ARBA00023186"/>
    </source>
</evidence>
<keyword evidence="2" id="KW-0235">DNA replication</keyword>
<feature type="compositionally biased region" description="Acidic residues" evidence="7">
    <location>
        <begin position="547"/>
        <end position="557"/>
    </location>
</feature>
<evidence type="ECO:0000259" key="10">
    <source>
        <dbReference type="Pfam" id="PF15539"/>
    </source>
</evidence>
<evidence type="ECO:0000256" key="1">
    <source>
        <dbReference type="ARBA" id="ARBA00004123"/>
    </source>
</evidence>
<feature type="compositionally biased region" description="Polar residues" evidence="7">
    <location>
        <begin position="227"/>
        <end position="261"/>
    </location>
</feature>
<dbReference type="InterPro" id="IPR029105">
    <property type="entry name" value="CAF1-p150_C2"/>
</dbReference>
<dbReference type="Pfam" id="PF12253">
    <property type="entry name" value="CAF1A_dimeriz"/>
    <property type="match status" value="1"/>
</dbReference>
<feature type="domain" description="Chromatin assembly factor 1 subunit p150 C-terminal" evidence="10">
    <location>
        <begin position="777"/>
        <end position="836"/>
    </location>
</feature>
<evidence type="ECO:0000256" key="3">
    <source>
        <dbReference type="ARBA" id="ARBA00022763"/>
    </source>
</evidence>
<dbReference type="OrthoDB" id="79480at2759"/>
<feature type="compositionally biased region" description="Polar residues" evidence="7">
    <location>
        <begin position="160"/>
        <end position="174"/>
    </location>
</feature>
<feature type="region of interest" description="Disordered" evidence="7">
    <location>
        <begin position="887"/>
        <end position="1004"/>
    </location>
</feature>
<feature type="compositionally biased region" description="Acidic residues" evidence="7">
    <location>
        <begin position="735"/>
        <end position="747"/>
    </location>
</feature>
<organism evidence="11 12">
    <name type="scientific">Magallana gigas</name>
    <name type="common">Pacific oyster</name>
    <name type="synonym">Crassostrea gigas</name>
    <dbReference type="NCBI Taxonomy" id="29159"/>
    <lineage>
        <taxon>Eukaryota</taxon>
        <taxon>Metazoa</taxon>
        <taxon>Spiralia</taxon>
        <taxon>Lophotrochozoa</taxon>
        <taxon>Mollusca</taxon>
        <taxon>Bivalvia</taxon>
        <taxon>Autobranchia</taxon>
        <taxon>Pteriomorphia</taxon>
        <taxon>Ostreida</taxon>
        <taxon>Ostreoidea</taxon>
        <taxon>Ostreidae</taxon>
        <taxon>Magallana</taxon>
    </lineage>
</organism>
<keyword evidence="6" id="KW-0539">Nucleus</keyword>
<evidence type="ECO:0000256" key="7">
    <source>
        <dbReference type="SAM" id="MobiDB-lite"/>
    </source>
</evidence>
<feature type="compositionally biased region" description="Acidic residues" evidence="7">
    <location>
        <begin position="592"/>
        <end position="601"/>
    </location>
</feature>
<keyword evidence="3" id="KW-0227">DNA damage</keyword>
<feature type="domain" description="Chromatin assembly factor 1 p150 subunit acidic region" evidence="8">
    <location>
        <begin position="282"/>
        <end position="429"/>
    </location>
</feature>
<keyword evidence="5" id="KW-0234">DNA repair</keyword>
<feature type="compositionally biased region" description="Polar residues" evidence="7">
    <location>
        <begin position="948"/>
        <end position="974"/>
    </location>
</feature>
<dbReference type="GO" id="GO:0006281">
    <property type="term" value="P:DNA repair"/>
    <property type="evidence" value="ECO:0007669"/>
    <property type="project" value="UniProtKB-KW"/>
</dbReference>
<name>A0A8W8IAY2_MAGGI</name>
<keyword evidence="12" id="KW-1185">Reference proteome</keyword>
<evidence type="ECO:0008006" key="13">
    <source>
        <dbReference type="Google" id="ProtNLM"/>
    </source>
</evidence>
<feature type="compositionally biased region" description="Polar residues" evidence="7">
    <location>
        <begin position="124"/>
        <end position="141"/>
    </location>
</feature>
<feature type="region of interest" description="Disordered" evidence="7">
    <location>
        <begin position="836"/>
        <end position="856"/>
    </location>
</feature>
<feature type="compositionally biased region" description="Acidic residues" evidence="7">
    <location>
        <begin position="183"/>
        <end position="209"/>
    </location>
</feature>
<keyword evidence="4" id="KW-0143">Chaperone</keyword>
<dbReference type="Proteomes" id="UP000005408">
    <property type="component" value="Unassembled WGS sequence"/>
</dbReference>
<feature type="compositionally biased region" description="Basic and acidic residues" evidence="7">
    <location>
        <begin position="983"/>
        <end position="998"/>
    </location>
</feature>
<dbReference type="AlphaFoldDB" id="A0A8W8IAY2"/>
<evidence type="ECO:0000259" key="8">
    <source>
        <dbReference type="Pfam" id="PF11600"/>
    </source>
</evidence>
<feature type="region of interest" description="Disordered" evidence="7">
    <location>
        <begin position="663"/>
        <end position="692"/>
    </location>
</feature>
<dbReference type="GO" id="GO:0006260">
    <property type="term" value="P:DNA replication"/>
    <property type="evidence" value="ECO:0007669"/>
    <property type="project" value="UniProtKB-KW"/>
</dbReference>
<feature type="region of interest" description="Disordered" evidence="7">
    <location>
        <begin position="547"/>
        <end position="602"/>
    </location>
</feature>
<evidence type="ECO:0000256" key="6">
    <source>
        <dbReference type="ARBA" id="ARBA00023242"/>
    </source>
</evidence>
<feature type="domain" description="Chromatin assembly factor 1 subunit A dimerization" evidence="9">
    <location>
        <begin position="505"/>
        <end position="577"/>
    </location>
</feature>
<feature type="compositionally biased region" description="Basic and acidic residues" evidence="7">
    <location>
        <begin position="477"/>
        <end position="488"/>
    </location>
</feature>
<sequence length="1004" mass="114474">MAQINTEPIIQDCDTLKELEGSPPLKKLKQLDLKQMKQGRLPFKPVDVKPKTGLGNTPPSSKKRKLSDGESPSAKPPKTPKSQTKVVPEMNESEVSSSSEADHQTRKGKIRNTLERFVCKTFQEEISSTNDGVDSTETKQAPSPICIESDESDTEKENIPKNTPSKPTIKVSSTESEDQKEVPEEDVMEVDSESAEEADNEEEIQEEAESSSPSPDNATPSKEKASRSQPKTPLCTSKMSDSLLQTPKSASDLSCSDSTPGTAKRAPRRLSDAKRKEREALRQKVKEEKEKIMEEKRQKKEQERLEKEREKEKQRKEREEAKAEKEKQKQEEKLKKEKERQEKLAQKEEEKKKKQEMLEAKQEEKKKKEEEKRLKEEEKQKEEEEKKNKEQKLKASFTSFFIKPKTSPTSKTSKEPVGMFMPFEVKKDMLLAPATRRKELNSESREKLDQWLQSQNAKDLYISELKSGKVQPRKQRGTPDSRKKEEEVVLVHDSETVKSITYHCKLLQFHMNYRPPYYGTWRKRSQKLSPRNPYKMDTDLFDYEVDSDDEWEEEEPGESLSASEGEEEENNEDDEEEDAGWMVPHGYLSEGEGCEDDEEDASDLKMRCRKKLEQWEMELKRQTQPALAVIIGCFWEHAVQELQRDLQEKLAIYKAVPLADEPINTSFTGGKSKKGDNTPSEKKEDGKKTLCKPVPEEAMPDLIRLVHGNLAGIKKLVKEFRLYWKHKTSGKQSETDQDSEEKMEIDEQTAKTDIKPMNEGDLKDGSDVKPSSATVAEVDFSISKRQLEIKITSIATREKRDTYKKICWYVNDSVLEQYSLKELPVPSAWEFITQPRKTPVKPKPEEPVNSGRKTPTVSITQFAKPMSPSTIQAQFAAANAAAVATKQKQAEELAAKATESPQPVVTVQKEEPKSDQAKLNFFSPSRPHQWKMVSSGSSQREGKRLVLMSSQPSSETKTNQSKQALNDVSNTTPRRIQLNPAEDQTKVVDLENKGENSRDAIILE</sequence>
<dbReference type="GO" id="GO:0033186">
    <property type="term" value="C:CAF-1 complex"/>
    <property type="evidence" value="ECO:0007669"/>
    <property type="project" value="TreeGrafter"/>
</dbReference>
<evidence type="ECO:0000259" key="9">
    <source>
        <dbReference type="Pfam" id="PF12253"/>
    </source>
</evidence>
<accession>A0A8W8IAY2</accession>
<feature type="region of interest" description="Disordered" evidence="7">
    <location>
        <begin position="29"/>
        <end position="416"/>
    </location>
</feature>
<feature type="region of interest" description="Disordered" evidence="7">
    <location>
        <begin position="728"/>
        <end position="749"/>
    </location>
</feature>
<proteinExistence type="predicted"/>
<dbReference type="Pfam" id="PF11600">
    <property type="entry name" value="CAF1A_acidic"/>
    <property type="match status" value="1"/>
</dbReference>
<dbReference type="Pfam" id="PF15539">
    <property type="entry name" value="CAF1-p150_C2"/>
    <property type="match status" value="1"/>
</dbReference>
<dbReference type="InterPro" id="IPR021644">
    <property type="entry name" value="CAF-1_p150_acidic"/>
</dbReference>